<evidence type="ECO:0000313" key="3">
    <source>
        <dbReference type="Proteomes" id="UP000612585"/>
    </source>
</evidence>
<dbReference type="NCBIfam" id="NF033550">
    <property type="entry name" value="transpos_ISL3"/>
    <property type="match status" value="1"/>
</dbReference>
<reference evidence="2" key="1">
    <citation type="submission" date="2021-01" db="EMBL/GenBank/DDBJ databases">
        <title>Whole genome shotgun sequence of Virgisporangium aurantiacum NBRC 16421.</title>
        <authorList>
            <person name="Komaki H."/>
            <person name="Tamura T."/>
        </authorList>
    </citation>
    <scope>NUCLEOTIDE SEQUENCE</scope>
    <source>
        <strain evidence="2">NBRC 16421</strain>
    </source>
</reference>
<dbReference type="Proteomes" id="UP000612585">
    <property type="component" value="Unassembled WGS sequence"/>
</dbReference>
<dbReference type="PANTHER" id="PTHR33498">
    <property type="entry name" value="TRANSPOSASE FOR INSERTION SEQUENCE ELEMENT IS1557"/>
    <property type="match status" value="1"/>
</dbReference>
<sequence length="465" mass="51058">MVRLQVSRYFCDASGCAARTFAEQIPGVSVRHGRRTPHLTRMLVDIGLALAGRAGSRLAATIGLPAGRNVLLRLVRALPDRLIGAVSVLGVDDFALRRGHRYGTILIDMDTHRPIDVLDDRLADTFAAWLEEHPGVTVVCRDRGGAYAEGARTGAPQAIQVADRWHLWKNLAEQVEKTVAAHHGCIRTAYATPTAEAADEPDAAAAMDAAAVDRWEGSAIVARTKERYAAVQALKAQGKGIKAIRRELGLAKETVRKFYRAASVDELLVTARAGRCSILDPFKPFLHDAWNAGRTNVSALYREIVEQGYRGSYATVCDYLGPFRTQTAPPPAPTVPKVRRITSWLLSHPDHLDTDDQVELKQVRAACPELDTTAARVATFAQILTELRGEELDAWMTTVEADDLPHLHRFVRGLRADNAAVVNGLTLPHNSGAVEGAVNRIKMMKRQMYGRAKFDLLRKRILHAA</sequence>
<dbReference type="Pfam" id="PF01610">
    <property type="entry name" value="DDE_Tnp_ISL3"/>
    <property type="match status" value="2"/>
</dbReference>
<dbReference type="PANTHER" id="PTHR33498:SF1">
    <property type="entry name" value="TRANSPOSASE FOR INSERTION SEQUENCE ELEMENT IS1557"/>
    <property type="match status" value="1"/>
</dbReference>
<accession>A0A8J3ZEY7</accession>
<dbReference type="EMBL" id="BOPG01000081">
    <property type="protein sequence ID" value="GIJ62671.1"/>
    <property type="molecule type" value="Genomic_DNA"/>
</dbReference>
<organism evidence="2 3">
    <name type="scientific">Virgisporangium aurantiacum</name>
    <dbReference type="NCBI Taxonomy" id="175570"/>
    <lineage>
        <taxon>Bacteria</taxon>
        <taxon>Bacillati</taxon>
        <taxon>Actinomycetota</taxon>
        <taxon>Actinomycetes</taxon>
        <taxon>Micromonosporales</taxon>
        <taxon>Micromonosporaceae</taxon>
        <taxon>Virgisporangium</taxon>
    </lineage>
</organism>
<proteinExistence type="predicted"/>
<dbReference type="InterPro" id="IPR047951">
    <property type="entry name" value="Transpos_ISL3"/>
</dbReference>
<keyword evidence="3" id="KW-1185">Reference proteome</keyword>
<dbReference type="InterPro" id="IPR002560">
    <property type="entry name" value="Transposase_DDE"/>
</dbReference>
<evidence type="ECO:0000259" key="1">
    <source>
        <dbReference type="PROSITE" id="PS50531"/>
    </source>
</evidence>
<protein>
    <submittedName>
        <fullName evidence="2">ISL3 family transposase</fullName>
    </submittedName>
</protein>
<dbReference type="AlphaFoldDB" id="A0A8J3ZEY7"/>
<dbReference type="InterPro" id="IPR017894">
    <property type="entry name" value="HTH_IS21_transposase_type"/>
</dbReference>
<dbReference type="PROSITE" id="PS50531">
    <property type="entry name" value="HTH_IS21"/>
    <property type="match status" value="1"/>
</dbReference>
<evidence type="ECO:0000313" key="2">
    <source>
        <dbReference type="EMBL" id="GIJ62671.1"/>
    </source>
</evidence>
<name>A0A8J3ZEY7_9ACTN</name>
<feature type="domain" description="HTH IS21-type" evidence="1">
    <location>
        <begin position="226"/>
        <end position="290"/>
    </location>
</feature>
<gene>
    <name evidence="2" type="ORF">Vau01_101870</name>
</gene>
<comment type="caution">
    <text evidence="2">The sequence shown here is derived from an EMBL/GenBank/DDBJ whole genome shotgun (WGS) entry which is preliminary data.</text>
</comment>